<evidence type="ECO:0000256" key="4">
    <source>
        <dbReference type="ARBA" id="ARBA00022771"/>
    </source>
</evidence>
<evidence type="ECO:0000256" key="2">
    <source>
        <dbReference type="ARBA" id="ARBA00012483"/>
    </source>
</evidence>
<keyword evidence="3" id="KW-0479">Metal-binding</keyword>
<dbReference type="PROSITE" id="PS50089">
    <property type="entry name" value="ZF_RING_2"/>
    <property type="match status" value="1"/>
</dbReference>
<sequence>MAPKAVQHPTFFKYGDSFLEEGKVYLSYVVASSTNNQVNFLPVSIPIWRSLFSHDNLCEDIVETFLRSLQIPQNFLNRGGGDDDDGNMVVNLSRMLSSAVLQPQLQQRGAHYCVAIMVSEGSCKYKVLNSSNSFNAEQFPSSECVRLACEVDEEDKCAMCLEGFKSLCDADMLPCFHVFHPRCIVKWFEQSVSCPVCRYVSSVMHRYYNHHGSVHLSDD</sequence>
<comment type="catalytic activity">
    <reaction evidence="1">
        <text>S-ubiquitinyl-[E2 ubiquitin-conjugating enzyme]-L-cysteine + [acceptor protein]-L-lysine = [E2 ubiquitin-conjugating enzyme]-L-cysteine + N(6)-ubiquitinyl-[acceptor protein]-L-lysine.</text>
        <dbReference type="EC" id="2.3.2.27"/>
    </reaction>
</comment>
<dbReference type="GO" id="GO:0061630">
    <property type="term" value="F:ubiquitin protein ligase activity"/>
    <property type="evidence" value="ECO:0007669"/>
    <property type="project" value="UniProtKB-EC"/>
</dbReference>
<evidence type="ECO:0000256" key="6">
    <source>
        <dbReference type="PROSITE-ProRule" id="PRU00175"/>
    </source>
</evidence>
<proteinExistence type="predicted"/>
<name>A0AAN9EFT7_CROPI</name>
<keyword evidence="9" id="KW-1185">Reference proteome</keyword>
<dbReference type="PANTHER" id="PTHR15710">
    <property type="entry name" value="E3 UBIQUITIN-PROTEIN LIGASE PRAJA"/>
    <property type="match status" value="1"/>
</dbReference>
<dbReference type="GO" id="GO:0008270">
    <property type="term" value="F:zinc ion binding"/>
    <property type="evidence" value="ECO:0007669"/>
    <property type="project" value="UniProtKB-KW"/>
</dbReference>
<feature type="domain" description="RING-type" evidence="7">
    <location>
        <begin position="157"/>
        <end position="198"/>
    </location>
</feature>
<dbReference type="Proteomes" id="UP001372338">
    <property type="component" value="Unassembled WGS sequence"/>
</dbReference>
<dbReference type="EC" id="2.3.2.27" evidence="2"/>
<organism evidence="8 9">
    <name type="scientific">Crotalaria pallida</name>
    <name type="common">Smooth rattlebox</name>
    <name type="synonym">Crotalaria striata</name>
    <dbReference type="NCBI Taxonomy" id="3830"/>
    <lineage>
        <taxon>Eukaryota</taxon>
        <taxon>Viridiplantae</taxon>
        <taxon>Streptophyta</taxon>
        <taxon>Embryophyta</taxon>
        <taxon>Tracheophyta</taxon>
        <taxon>Spermatophyta</taxon>
        <taxon>Magnoliopsida</taxon>
        <taxon>eudicotyledons</taxon>
        <taxon>Gunneridae</taxon>
        <taxon>Pentapetalae</taxon>
        <taxon>rosids</taxon>
        <taxon>fabids</taxon>
        <taxon>Fabales</taxon>
        <taxon>Fabaceae</taxon>
        <taxon>Papilionoideae</taxon>
        <taxon>50 kb inversion clade</taxon>
        <taxon>genistoids sensu lato</taxon>
        <taxon>core genistoids</taxon>
        <taxon>Crotalarieae</taxon>
        <taxon>Crotalaria</taxon>
    </lineage>
</organism>
<evidence type="ECO:0000256" key="3">
    <source>
        <dbReference type="ARBA" id="ARBA00022723"/>
    </source>
</evidence>
<keyword evidence="4 6" id="KW-0863">Zinc-finger</keyword>
<dbReference type="AlphaFoldDB" id="A0AAN9EFT7"/>
<dbReference type="Gene3D" id="3.30.40.10">
    <property type="entry name" value="Zinc/RING finger domain, C3HC4 (zinc finger)"/>
    <property type="match status" value="1"/>
</dbReference>
<keyword evidence="5" id="KW-0862">Zinc</keyword>
<evidence type="ECO:0000256" key="5">
    <source>
        <dbReference type="ARBA" id="ARBA00022833"/>
    </source>
</evidence>
<evidence type="ECO:0000259" key="7">
    <source>
        <dbReference type="PROSITE" id="PS50089"/>
    </source>
</evidence>
<dbReference type="InterPro" id="IPR013083">
    <property type="entry name" value="Znf_RING/FYVE/PHD"/>
</dbReference>
<evidence type="ECO:0000313" key="8">
    <source>
        <dbReference type="EMBL" id="KAK7256697.1"/>
    </source>
</evidence>
<dbReference type="Pfam" id="PF13639">
    <property type="entry name" value="zf-RING_2"/>
    <property type="match status" value="1"/>
</dbReference>
<dbReference type="EMBL" id="JAYWIO010000006">
    <property type="protein sequence ID" value="KAK7256697.1"/>
    <property type="molecule type" value="Genomic_DNA"/>
</dbReference>
<accession>A0AAN9EFT7</accession>
<gene>
    <name evidence="8" type="ORF">RIF29_30154</name>
</gene>
<protein>
    <recommendedName>
        <fullName evidence="2">RING-type E3 ubiquitin transferase</fullName>
        <ecNumber evidence="2">2.3.2.27</ecNumber>
    </recommendedName>
</protein>
<dbReference type="SUPFAM" id="SSF57850">
    <property type="entry name" value="RING/U-box"/>
    <property type="match status" value="1"/>
</dbReference>
<dbReference type="InterPro" id="IPR001841">
    <property type="entry name" value="Znf_RING"/>
</dbReference>
<comment type="caution">
    <text evidence="8">The sequence shown here is derived from an EMBL/GenBank/DDBJ whole genome shotgun (WGS) entry which is preliminary data.</text>
</comment>
<evidence type="ECO:0000313" key="9">
    <source>
        <dbReference type="Proteomes" id="UP001372338"/>
    </source>
</evidence>
<reference evidence="8 9" key="1">
    <citation type="submission" date="2024-01" db="EMBL/GenBank/DDBJ databases">
        <title>The genomes of 5 underutilized Papilionoideae crops provide insights into root nodulation and disease resistanc.</title>
        <authorList>
            <person name="Yuan L."/>
        </authorList>
    </citation>
    <scope>NUCLEOTIDE SEQUENCE [LARGE SCALE GENOMIC DNA]</scope>
    <source>
        <strain evidence="8">ZHUSHIDOU_FW_LH</strain>
        <tissue evidence="8">Leaf</tissue>
    </source>
</reference>
<evidence type="ECO:0000256" key="1">
    <source>
        <dbReference type="ARBA" id="ARBA00000900"/>
    </source>
</evidence>
<dbReference type="SMART" id="SM00184">
    <property type="entry name" value="RING"/>
    <property type="match status" value="1"/>
</dbReference>